<organism evidence="1 2">
    <name type="scientific">Caenorhabditis japonica</name>
    <dbReference type="NCBI Taxonomy" id="281687"/>
    <lineage>
        <taxon>Eukaryota</taxon>
        <taxon>Metazoa</taxon>
        <taxon>Ecdysozoa</taxon>
        <taxon>Nematoda</taxon>
        <taxon>Chromadorea</taxon>
        <taxon>Rhabditida</taxon>
        <taxon>Rhabditina</taxon>
        <taxon>Rhabditomorpha</taxon>
        <taxon>Rhabditoidea</taxon>
        <taxon>Rhabditidae</taxon>
        <taxon>Peloderinae</taxon>
        <taxon>Caenorhabditis</taxon>
    </lineage>
</organism>
<name>A0A8R1DR02_CAEJA</name>
<dbReference type="InterPro" id="IPR052482">
    <property type="entry name" value="mtLSU_mL37"/>
</dbReference>
<dbReference type="GO" id="GO:0005739">
    <property type="term" value="C:mitochondrion"/>
    <property type="evidence" value="ECO:0007669"/>
    <property type="project" value="TreeGrafter"/>
</dbReference>
<protein>
    <recommendedName>
        <fullName evidence="3">39S ribosomal protein L37, mitochondrial</fullName>
    </recommendedName>
</protein>
<reference evidence="1" key="2">
    <citation type="submission" date="2022-06" db="UniProtKB">
        <authorList>
            <consortium name="EnsemblMetazoa"/>
        </authorList>
    </citation>
    <scope>IDENTIFICATION</scope>
    <source>
        <strain evidence="1">DF5081</strain>
    </source>
</reference>
<evidence type="ECO:0008006" key="3">
    <source>
        <dbReference type="Google" id="ProtNLM"/>
    </source>
</evidence>
<dbReference type="Proteomes" id="UP000005237">
    <property type="component" value="Unassembled WGS sequence"/>
</dbReference>
<evidence type="ECO:0000313" key="1">
    <source>
        <dbReference type="EnsemblMetazoa" id="CJA09171b.1"/>
    </source>
</evidence>
<sequence length="351" mass="40015">MVFRKYRAVKQWGKMDTRIFKEIYSSRNKRKMPGFEVPDAVKALGAPVFETNQIFTLSNNKNLVENAREHVENEVKFSDQVHPLQQNRPAYIFEAAEPMSDGIAQAALLTRSVVRNGLPEAILHNQAVNLDISEEMVRDAILHGERFNPTLEKLPKRFDPVMFWIRHVRLHGTPVIKRNNIILNNLFRHVMFAGLRSGAFKQTMHVNRDDPLSVYISGGRYFSKTPLVLRAQPHLTIQTEDSTVIQPWAGNLDVKAASSEPLPDIYPISPVIDFEQDSIYNDDVLLTRREQKAAHVHSILWAREQDQKYPWTSEQNMANAILTTYAAAIAEATRNGATELKKPLGMSESIF</sequence>
<reference evidence="2" key="1">
    <citation type="submission" date="2010-08" db="EMBL/GenBank/DDBJ databases">
        <authorList>
            <consortium name="Caenorhabditis japonica Sequencing Consortium"/>
            <person name="Wilson R.K."/>
        </authorList>
    </citation>
    <scope>NUCLEOTIDE SEQUENCE [LARGE SCALE GENOMIC DNA]</scope>
    <source>
        <strain evidence="2">DF5081</strain>
    </source>
</reference>
<dbReference type="PANTHER" id="PTHR15889">
    <property type="entry name" value="MITOCHONDRIAL RIBOSOMAL PROTEIN L37"/>
    <property type="match status" value="1"/>
</dbReference>
<dbReference type="AlphaFoldDB" id="A0A8R1DR02"/>
<dbReference type="EnsemblMetazoa" id="CJA09171b.1">
    <property type="protein sequence ID" value="CJA09171b.1"/>
    <property type="gene ID" value="WBGene00128374"/>
</dbReference>
<accession>A0A8R1DR02</accession>
<keyword evidence="2" id="KW-1185">Reference proteome</keyword>
<dbReference type="PANTHER" id="PTHR15889:SF2">
    <property type="entry name" value="LARGE RIBOSOMAL SUBUNIT PROTEIN ML37"/>
    <property type="match status" value="1"/>
</dbReference>
<proteinExistence type="predicted"/>
<evidence type="ECO:0000313" key="2">
    <source>
        <dbReference type="Proteomes" id="UP000005237"/>
    </source>
</evidence>